<dbReference type="EMBL" id="JAGFMF010011861">
    <property type="protein sequence ID" value="KAG8510910.1"/>
    <property type="molecule type" value="Genomic_DNA"/>
</dbReference>
<dbReference type="OrthoDB" id="66409at2759"/>
<evidence type="ECO:0000313" key="1">
    <source>
        <dbReference type="EMBL" id="KAG8510910.1"/>
    </source>
</evidence>
<gene>
    <name evidence="1" type="ORF">J0S82_010595</name>
</gene>
<protein>
    <submittedName>
        <fullName evidence="1">Protein FAM45A</fullName>
    </submittedName>
</protein>
<dbReference type="AlphaFoldDB" id="A0A8J6A590"/>
<reference evidence="1" key="1">
    <citation type="journal article" date="2021" name="Evol. Appl.">
        <title>The genome of the Pyrenean desman and the effects of bottlenecks and inbreeding on the genomic landscape of an endangered species.</title>
        <authorList>
            <person name="Escoda L."/>
            <person name="Castresana J."/>
        </authorList>
    </citation>
    <scope>NUCLEOTIDE SEQUENCE</scope>
    <source>
        <strain evidence="1">IBE-C5619</strain>
    </source>
</reference>
<accession>A0A8J6A590</accession>
<dbReference type="Proteomes" id="UP000700334">
    <property type="component" value="Unassembled WGS sequence"/>
</dbReference>
<feature type="non-terminal residue" evidence="1">
    <location>
        <position position="185"/>
    </location>
</feature>
<keyword evidence="2" id="KW-1185">Reference proteome</keyword>
<proteinExistence type="predicted"/>
<organism evidence="1 2">
    <name type="scientific">Galemys pyrenaicus</name>
    <name type="common">Iberian desman</name>
    <name type="synonym">Pyrenean desman</name>
    <dbReference type="NCBI Taxonomy" id="202257"/>
    <lineage>
        <taxon>Eukaryota</taxon>
        <taxon>Metazoa</taxon>
        <taxon>Chordata</taxon>
        <taxon>Craniata</taxon>
        <taxon>Vertebrata</taxon>
        <taxon>Euteleostomi</taxon>
        <taxon>Mammalia</taxon>
        <taxon>Eutheria</taxon>
        <taxon>Laurasiatheria</taxon>
        <taxon>Eulipotyphla</taxon>
        <taxon>Talpidae</taxon>
        <taxon>Galemys</taxon>
    </lineage>
</organism>
<feature type="non-terminal residue" evidence="1">
    <location>
        <position position="1"/>
    </location>
</feature>
<comment type="caution">
    <text evidence="1">The sequence shown here is derived from an EMBL/GenBank/DDBJ whole genome shotgun (WGS) entry which is preliminary data.</text>
</comment>
<sequence>TVRILLLRKYCLTDENRLSPLFDFDLYRRTWFCITTVEVPESLPPETSLEKWPPSRGALKLRRPVKTMESYSALSANGRCHSGQNGSFFLASFDVQKAYLAAFINDIAFQFRMHENYSLTHSTDAKEKNCGPSSPNRNWPGIYKDSACLVWPQQNRAILHFLHLKAKDLKAPETCTDSIVHLWTW</sequence>
<evidence type="ECO:0000313" key="2">
    <source>
        <dbReference type="Proteomes" id="UP000700334"/>
    </source>
</evidence>
<name>A0A8J6A590_GALPY</name>